<accession>A0A814RAW3</accession>
<evidence type="ECO:0000313" key="4">
    <source>
        <dbReference type="EMBL" id="CAF4135366.1"/>
    </source>
</evidence>
<name>A0A814RAW3_9BILA</name>
<keyword evidence="5" id="KW-1185">Reference proteome</keyword>
<evidence type="ECO:0000313" key="5">
    <source>
        <dbReference type="Proteomes" id="UP000663829"/>
    </source>
</evidence>
<dbReference type="Proteomes" id="UP000682733">
    <property type="component" value="Unassembled WGS sequence"/>
</dbReference>
<dbReference type="EMBL" id="CAJOBA010042551">
    <property type="protein sequence ID" value="CAF4135366.1"/>
    <property type="molecule type" value="Genomic_DNA"/>
</dbReference>
<reference evidence="1" key="1">
    <citation type="submission" date="2021-02" db="EMBL/GenBank/DDBJ databases">
        <authorList>
            <person name="Nowell W R."/>
        </authorList>
    </citation>
    <scope>NUCLEOTIDE SEQUENCE</scope>
</reference>
<sequence length="75" mass="8250">MVLGLILAAGALGLGLGGGYIAGKRRERRKIVNGYVTFNDQGHRKPYSSSPRYDGNGYYGNHQRLMESSSFNTVR</sequence>
<dbReference type="Proteomes" id="UP000663829">
    <property type="component" value="Unassembled WGS sequence"/>
</dbReference>
<gene>
    <name evidence="1" type="ORF">GPM918_LOCUS20191</name>
    <name evidence="2" type="ORF">OVA965_LOCUS29606</name>
    <name evidence="3" type="ORF">SRO942_LOCUS20189</name>
    <name evidence="4" type="ORF">TMI583_LOCUS30377</name>
</gene>
<protein>
    <submittedName>
        <fullName evidence="1">Uncharacterized protein</fullName>
    </submittedName>
</protein>
<evidence type="ECO:0000313" key="3">
    <source>
        <dbReference type="EMBL" id="CAF3894706.1"/>
    </source>
</evidence>
<evidence type="ECO:0000313" key="2">
    <source>
        <dbReference type="EMBL" id="CAF1324734.1"/>
    </source>
</evidence>
<dbReference type="EMBL" id="CAJNOK010020943">
    <property type="protein sequence ID" value="CAF1324734.1"/>
    <property type="molecule type" value="Genomic_DNA"/>
</dbReference>
<organism evidence="1 5">
    <name type="scientific">Didymodactylos carnosus</name>
    <dbReference type="NCBI Taxonomy" id="1234261"/>
    <lineage>
        <taxon>Eukaryota</taxon>
        <taxon>Metazoa</taxon>
        <taxon>Spiralia</taxon>
        <taxon>Gnathifera</taxon>
        <taxon>Rotifera</taxon>
        <taxon>Eurotatoria</taxon>
        <taxon>Bdelloidea</taxon>
        <taxon>Philodinida</taxon>
        <taxon>Philodinidae</taxon>
        <taxon>Didymodactylos</taxon>
    </lineage>
</organism>
<evidence type="ECO:0000313" key="1">
    <source>
        <dbReference type="EMBL" id="CAF1131013.1"/>
    </source>
</evidence>
<dbReference type="Proteomes" id="UP000681722">
    <property type="component" value="Unassembled WGS sequence"/>
</dbReference>
<proteinExistence type="predicted"/>
<comment type="caution">
    <text evidence="1">The sequence shown here is derived from an EMBL/GenBank/DDBJ whole genome shotgun (WGS) entry which is preliminary data.</text>
</comment>
<dbReference type="EMBL" id="CAJOBC010006321">
    <property type="protein sequence ID" value="CAF3894706.1"/>
    <property type="molecule type" value="Genomic_DNA"/>
</dbReference>
<dbReference type="Proteomes" id="UP000677228">
    <property type="component" value="Unassembled WGS sequence"/>
</dbReference>
<dbReference type="EMBL" id="CAJNOQ010006320">
    <property type="protein sequence ID" value="CAF1131013.1"/>
    <property type="molecule type" value="Genomic_DNA"/>
</dbReference>
<dbReference type="AlphaFoldDB" id="A0A814RAW3"/>